<dbReference type="InterPro" id="IPR011048">
    <property type="entry name" value="Haem_d1_sf"/>
</dbReference>
<protein>
    <recommendedName>
        <fullName evidence="3">Lactonase family protein</fullName>
    </recommendedName>
</protein>
<keyword evidence="2" id="KW-1185">Reference proteome</keyword>
<dbReference type="Gene3D" id="2.130.10.10">
    <property type="entry name" value="YVTN repeat-like/Quinoprotein amine dehydrogenase"/>
    <property type="match status" value="1"/>
</dbReference>
<dbReference type="SUPFAM" id="SSF51004">
    <property type="entry name" value="C-terminal (heme d1) domain of cytochrome cd1-nitrite reductase"/>
    <property type="match status" value="1"/>
</dbReference>
<dbReference type="EMBL" id="CP102846">
    <property type="protein sequence ID" value="UVF22555.1"/>
    <property type="molecule type" value="Genomic_DNA"/>
</dbReference>
<dbReference type="InterPro" id="IPR015943">
    <property type="entry name" value="WD40/YVTN_repeat-like_dom_sf"/>
</dbReference>
<dbReference type="RefSeq" id="WP_173945308.1">
    <property type="nucleotide sequence ID" value="NZ_CP102846.1"/>
</dbReference>
<organism evidence="1 2">
    <name type="scientific">Microvirga terrae</name>
    <dbReference type="NCBI Taxonomy" id="2740529"/>
    <lineage>
        <taxon>Bacteria</taxon>
        <taxon>Pseudomonadati</taxon>
        <taxon>Pseudomonadota</taxon>
        <taxon>Alphaproteobacteria</taxon>
        <taxon>Hyphomicrobiales</taxon>
        <taxon>Methylobacteriaceae</taxon>
        <taxon>Microvirga</taxon>
    </lineage>
</organism>
<gene>
    <name evidence="1" type="ORF">HPT29_025780</name>
</gene>
<accession>A0ABY5RZ82</accession>
<name>A0ABY5RZ82_9HYPH</name>
<sequence>MKELALPIAGLLAWAMLPAISVSPRRTDEAMPLQLEVKITVGNVKGRIDHRTVDVPSQRHFVAELGNNSVGVVDLSVANVSGRLQGTKDPQGVGYALSTGTLYVANAGDGSVRLFRRSLAKTGRRELRDDADNILIDSWQQGDHRLWQRSLGDNRRGAAST</sequence>
<keyword evidence="1" id="KW-0614">Plasmid</keyword>
<geneLocation type="plasmid" evidence="1 2">
    <name>pR24_1</name>
</geneLocation>
<proteinExistence type="predicted"/>
<evidence type="ECO:0008006" key="3">
    <source>
        <dbReference type="Google" id="ProtNLM"/>
    </source>
</evidence>
<evidence type="ECO:0000313" key="2">
    <source>
        <dbReference type="Proteomes" id="UP001017257"/>
    </source>
</evidence>
<dbReference type="Proteomes" id="UP001017257">
    <property type="component" value="Plasmid pR24_1"/>
</dbReference>
<evidence type="ECO:0000313" key="1">
    <source>
        <dbReference type="EMBL" id="UVF22555.1"/>
    </source>
</evidence>
<reference evidence="1" key="1">
    <citation type="submission" date="2022-08" db="EMBL/GenBank/DDBJ databases">
        <title>Microvirga terrae sp. nov., isolated from soil.</title>
        <authorList>
            <person name="Kim K.H."/>
            <person name="Seo Y.L."/>
            <person name="Kim J.M."/>
            <person name="Lee J.K."/>
            <person name="Han D.M."/>
            <person name="Jeon C.O."/>
        </authorList>
    </citation>
    <scope>NUCLEOTIDE SEQUENCE</scope>
    <source>
        <strain evidence="1">R24</strain>
        <plasmid evidence="1">pR24_1</plasmid>
    </source>
</reference>